<reference evidence="2" key="1">
    <citation type="journal article" date="2015" name="PLoS Genet.">
        <title>Genome Sequencing of the Perciform Fish Larimichthys crocea Provides Insights into Molecular and Genetic Mechanisms of Stress Adaptation.</title>
        <authorList>
            <person name="Ao J."/>
            <person name="Mu Y."/>
            <person name="Xiang L.X."/>
            <person name="Fan D."/>
            <person name="Feng M."/>
            <person name="Zhang S."/>
            <person name="Shi Q."/>
            <person name="Zhu L.Y."/>
            <person name="Li T."/>
            <person name="Ding Y."/>
            <person name="Nie L."/>
            <person name="Li Q."/>
            <person name="Dong W.R."/>
            <person name="Jiang L."/>
            <person name="Sun B."/>
            <person name="Zhang X."/>
            <person name="Li M."/>
            <person name="Zhang H.Q."/>
            <person name="Xie S."/>
            <person name="Zhu Y."/>
            <person name="Jiang X."/>
            <person name="Wang X."/>
            <person name="Mu P."/>
            <person name="Chen W."/>
            <person name="Yue Z."/>
            <person name="Wang Z."/>
            <person name="Wang J."/>
            <person name="Shao J.Z."/>
            <person name="Chen X."/>
        </authorList>
    </citation>
    <scope>NUCLEOTIDE SEQUENCE [LARGE SCALE GENOMIC DNA]</scope>
    <source>
        <strain evidence="2">SSNF</strain>
        <tissue evidence="2">Blood</tissue>
    </source>
</reference>
<protein>
    <submittedName>
        <fullName evidence="2">Uncharacterized protein</fullName>
    </submittedName>
</protein>
<evidence type="ECO:0000313" key="2">
    <source>
        <dbReference type="EMBL" id="KKF13539.1"/>
    </source>
</evidence>
<organism evidence="2">
    <name type="scientific">Larimichthys crocea</name>
    <name type="common">Large yellow croaker</name>
    <name type="synonym">Pseudosciaena crocea</name>
    <dbReference type="NCBI Taxonomy" id="215358"/>
    <lineage>
        <taxon>Eukaryota</taxon>
        <taxon>Metazoa</taxon>
        <taxon>Chordata</taxon>
        <taxon>Craniata</taxon>
        <taxon>Vertebrata</taxon>
        <taxon>Euteleostomi</taxon>
        <taxon>Actinopterygii</taxon>
        <taxon>Neopterygii</taxon>
        <taxon>Teleostei</taxon>
        <taxon>Neoteleostei</taxon>
        <taxon>Acanthomorphata</taxon>
        <taxon>Eupercaria</taxon>
        <taxon>Sciaenidae</taxon>
        <taxon>Larimichthys</taxon>
    </lineage>
</organism>
<accession>A0A0F8AFH7</accession>
<dbReference type="AlphaFoldDB" id="A0A0F8AFH7"/>
<gene>
    <name evidence="2" type="ORF">EH28_00826</name>
</gene>
<dbReference type="EMBL" id="KQ042603">
    <property type="protein sequence ID" value="KKF13539.1"/>
    <property type="molecule type" value="Genomic_DNA"/>
</dbReference>
<evidence type="ECO:0000256" key="1">
    <source>
        <dbReference type="SAM" id="MobiDB-lite"/>
    </source>
</evidence>
<name>A0A0F8AFH7_LARCR</name>
<feature type="region of interest" description="Disordered" evidence="1">
    <location>
        <begin position="1"/>
        <end position="99"/>
    </location>
</feature>
<proteinExistence type="predicted"/>
<feature type="compositionally biased region" description="Polar residues" evidence="1">
    <location>
        <begin position="90"/>
        <end position="99"/>
    </location>
</feature>
<feature type="compositionally biased region" description="Basic and acidic residues" evidence="1">
    <location>
        <begin position="46"/>
        <end position="60"/>
    </location>
</feature>
<feature type="compositionally biased region" description="Basic and acidic residues" evidence="1">
    <location>
        <begin position="9"/>
        <end position="23"/>
    </location>
</feature>
<sequence length="99" mass="11219">MRVSVASMLEHKYPDQVDEQTGHRDRKQPLVVNANDRLRQRKKNKFRDVLSARIDLKPAEPSEPSEPSEQPDHGARTARLTAPFTPSSPPLTRSTDPVH</sequence>